<organism evidence="1 2">
    <name type="scientific">Phytopseudomonas flavescens</name>
    <dbReference type="NCBI Taxonomy" id="29435"/>
    <lineage>
        <taxon>Bacteria</taxon>
        <taxon>Pseudomonadati</taxon>
        <taxon>Pseudomonadota</taxon>
        <taxon>Gammaproteobacteria</taxon>
        <taxon>Pseudomonadales</taxon>
        <taxon>Pseudomonadaceae</taxon>
        <taxon>Phytopseudomonas</taxon>
    </lineage>
</organism>
<reference evidence="1 2" key="1">
    <citation type="submission" date="2020-07" db="EMBL/GenBank/DDBJ databases">
        <title>Genomic analyses of the natural microbiome of Caenorhabditis elegans.</title>
        <authorList>
            <person name="Samuel B."/>
        </authorList>
    </citation>
    <scope>NUCLEOTIDE SEQUENCE [LARGE SCALE GENOMIC DNA]</scope>
    <source>
        <strain evidence="1 2">BIGb0408</strain>
    </source>
</reference>
<dbReference type="AlphaFoldDB" id="A0A7Y9XRQ4"/>
<sequence length="237" mass="25786">MGLWERRGRLVQAHDFSRAWRAPTRRCAQGIGSGRAFTQAAGYQASLGWVCGNGREAWSIPMIFARMARSHTKMCTGHRIGEHLHPSCGLSGKSGMGLWGRAGGLVHARDFRAHGALPHEDVHRATDRGAPSPKLRAIRPVWDGFVGTGGRPGPCPGFFARMARSHTKMCAGHRIGERLQLSSGLSGRSGMGLWDGREGWSRPGIFRAHGALPRRCAQDIRSGSTFTQAPGYLARLK</sequence>
<proteinExistence type="predicted"/>
<dbReference type="EMBL" id="JACBYV010000001">
    <property type="protein sequence ID" value="NYH74964.1"/>
    <property type="molecule type" value="Genomic_DNA"/>
</dbReference>
<gene>
    <name evidence="1" type="ORF">FHR27_003574</name>
</gene>
<name>A0A7Y9XRQ4_9GAMM</name>
<comment type="caution">
    <text evidence="1">The sequence shown here is derived from an EMBL/GenBank/DDBJ whole genome shotgun (WGS) entry which is preliminary data.</text>
</comment>
<dbReference type="Proteomes" id="UP000578688">
    <property type="component" value="Unassembled WGS sequence"/>
</dbReference>
<evidence type="ECO:0000313" key="2">
    <source>
        <dbReference type="Proteomes" id="UP000578688"/>
    </source>
</evidence>
<protein>
    <submittedName>
        <fullName evidence="1">Uncharacterized protein</fullName>
    </submittedName>
</protein>
<evidence type="ECO:0000313" key="1">
    <source>
        <dbReference type="EMBL" id="NYH74964.1"/>
    </source>
</evidence>
<accession>A0A7Y9XRQ4</accession>
<keyword evidence="2" id="KW-1185">Reference proteome</keyword>